<sequence>MTERLLLDALDLCARKLLEDEPTLGVEFPYVTAPSGSWSTMPASLSAGYRGKDWSHGNWFCGFWVGLLLISYLRTGDEKYLRLAEERMLLVAQRAEDGNTHDIGFIFYPSAIAAHHITGEKRYGDLALRAAEQLRRRLIMTPKGSYISSWGPLGDERGRRSSAIDTMANLPLLYWAGIYHRDASFVLAGEAHAMMTRGAFIRPDHSTYHAVEYDLATGERQRGFTFQGSADESCWPRGQAWAIYGYVRTAEATGKREYLDLAETLADYYLRRTGPDLVPFWDFDDPAIPNAPRDSSASAIVASALLDLAALHPDEQKAAQWRQQALDMLTVLCQRYLATEPSHRGLLRQGCYSKPHNQGVESAVMFGDFFFAEALCSATMPGKLRAVPKRLRA</sequence>
<evidence type="ECO:0000256" key="1">
    <source>
        <dbReference type="ARBA" id="ARBA00022801"/>
    </source>
</evidence>
<name>A0A1H1T6H9_9BRAD</name>
<dbReference type="RefSeq" id="WP_146687395.1">
    <property type="nucleotide sequence ID" value="NZ_LT629750.1"/>
</dbReference>
<dbReference type="GO" id="GO:0052757">
    <property type="term" value="F:chondroitin hydrolase activity"/>
    <property type="evidence" value="ECO:0007669"/>
    <property type="project" value="TreeGrafter"/>
</dbReference>
<evidence type="ECO:0000313" key="4">
    <source>
        <dbReference type="Proteomes" id="UP000243904"/>
    </source>
</evidence>
<reference evidence="4" key="1">
    <citation type="submission" date="2016-10" db="EMBL/GenBank/DDBJ databases">
        <authorList>
            <person name="Varghese N."/>
            <person name="Submissions S."/>
        </authorList>
    </citation>
    <scope>NUCLEOTIDE SEQUENCE [LARGE SCALE GENOMIC DNA]</scope>
    <source>
        <strain evidence="4">GAS369</strain>
    </source>
</reference>
<dbReference type="InterPro" id="IPR008928">
    <property type="entry name" value="6-hairpin_glycosidase_sf"/>
</dbReference>
<dbReference type="AlphaFoldDB" id="A0A1H1T6H9"/>
<proteinExistence type="inferred from homology"/>
<dbReference type="EMBL" id="LT629750">
    <property type="protein sequence ID" value="SDS55817.1"/>
    <property type="molecule type" value="Genomic_DNA"/>
</dbReference>
<evidence type="ECO:0000313" key="3">
    <source>
        <dbReference type="EMBL" id="SDS55817.1"/>
    </source>
</evidence>
<dbReference type="Proteomes" id="UP000243904">
    <property type="component" value="Chromosome I"/>
</dbReference>
<dbReference type="GO" id="GO:0000272">
    <property type="term" value="P:polysaccharide catabolic process"/>
    <property type="evidence" value="ECO:0007669"/>
    <property type="project" value="TreeGrafter"/>
</dbReference>
<dbReference type="SUPFAM" id="SSF48208">
    <property type="entry name" value="Six-hairpin glycosidases"/>
    <property type="match status" value="1"/>
</dbReference>
<gene>
    <name evidence="3" type="ORF">SAMN05444158_2424</name>
</gene>
<organism evidence="3 4">
    <name type="scientific">Bradyrhizobium canariense</name>
    <dbReference type="NCBI Taxonomy" id="255045"/>
    <lineage>
        <taxon>Bacteria</taxon>
        <taxon>Pseudomonadati</taxon>
        <taxon>Pseudomonadota</taxon>
        <taxon>Alphaproteobacteria</taxon>
        <taxon>Hyphomicrobiales</taxon>
        <taxon>Nitrobacteraceae</taxon>
        <taxon>Bradyrhizobium</taxon>
    </lineage>
</organism>
<keyword evidence="4" id="KW-1185">Reference proteome</keyword>
<dbReference type="Gene3D" id="1.50.10.10">
    <property type="match status" value="1"/>
</dbReference>
<dbReference type="InterPro" id="IPR052369">
    <property type="entry name" value="UG_Glycosaminoglycan_Hydrolase"/>
</dbReference>
<accession>A0A1H1T6H9</accession>
<dbReference type="InterPro" id="IPR012341">
    <property type="entry name" value="6hp_glycosidase-like_sf"/>
</dbReference>
<evidence type="ECO:0000256" key="2">
    <source>
        <dbReference type="ARBA" id="ARBA00038358"/>
    </source>
</evidence>
<comment type="similarity">
    <text evidence="2">Belongs to the glycosyl hydrolase 88 family.</text>
</comment>
<dbReference type="PANTHER" id="PTHR36845">
    <property type="entry name" value="HYDROLASE, PUTATIVE (AFU_ORTHOLOGUE AFUA_7G05090)-RELATED"/>
    <property type="match status" value="1"/>
</dbReference>
<protein>
    <submittedName>
        <fullName evidence="3">Unsaturated chondroitin disaccharide hydrolase</fullName>
    </submittedName>
</protein>
<keyword evidence="1 3" id="KW-0378">Hydrolase</keyword>
<dbReference type="PANTHER" id="PTHR36845:SF1">
    <property type="entry name" value="HYDROLASE, PUTATIVE (AFU_ORTHOLOGUE AFUA_7G05090)-RELATED"/>
    <property type="match status" value="1"/>
</dbReference>